<comment type="similarity">
    <text evidence="2 9">Belongs to the DXR family.</text>
</comment>
<dbReference type="SUPFAM" id="SSF51735">
    <property type="entry name" value="NAD(P)-binding Rossmann-fold domains"/>
    <property type="match status" value="1"/>
</dbReference>
<feature type="binding site" evidence="9">
    <location>
        <position position="195"/>
    </location>
    <ligand>
        <name>1-deoxy-D-xylulose 5-phosphate</name>
        <dbReference type="ChEBI" id="CHEBI:57792"/>
    </ligand>
</feature>
<evidence type="ECO:0000256" key="8">
    <source>
        <dbReference type="ARBA" id="ARBA00048543"/>
    </source>
</evidence>
<feature type="binding site" evidence="9">
    <location>
        <position position="146"/>
    </location>
    <ligand>
        <name>Mn(2+)</name>
        <dbReference type="ChEBI" id="CHEBI:29035"/>
    </ligand>
</feature>
<dbReference type="HAMAP" id="MF_00183">
    <property type="entry name" value="DXP_reductoisom"/>
    <property type="match status" value="1"/>
</dbReference>
<feature type="binding site" evidence="9">
    <location>
        <position position="36"/>
    </location>
    <ligand>
        <name>NADPH</name>
        <dbReference type="ChEBI" id="CHEBI:57783"/>
    </ligand>
</feature>
<feature type="binding site" evidence="9">
    <location>
        <position position="148"/>
    </location>
    <ligand>
        <name>Mn(2+)</name>
        <dbReference type="ChEBI" id="CHEBI:29035"/>
    </ligand>
</feature>
<feature type="binding site" evidence="9">
    <location>
        <position position="147"/>
    </location>
    <ligand>
        <name>1-deoxy-D-xylulose 5-phosphate</name>
        <dbReference type="ChEBI" id="CHEBI:57792"/>
    </ligand>
</feature>
<evidence type="ECO:0000256" key="9">
    <source>
        <dbReference type="HAMAP-Rule" id="MF_00183"/>
    </source>
</evidence>
<feature type="binding site" evidence="9">
    <location>
        <position position="148"/>
    </location>
    <ligand>
        <name>1-deoxy-D-xylulose 5-phosphate</name>
        <dbReference type="ChEBI" id="CHEBI:57792"/>
    </ligand>
</feature>
<keyword evidence="14" id="KW-1185">Reference proteome</keyword>
<evidence type="ECO:0000313" key="14">
    <source>
        <dbReference type="Proteomes" id="UP000229523"/>
    </source>
</evidence>
<accession>A0A2G5NS33</accession>
<comment type="catalytic activity">
    <reaction evidence="8">
        <text>2-C-methyl-D-erythritol 4-phosphate + NADP(+) = 1-deoxy-D-xylulose 5-phosphate + NADPH + H(+)</text>
        <dbReference type="Rhea" id="RHEA:13717"/>
        <dbReference type="ChEBI" id="CHEBI:15378"/>
        <dbReference type="ChEBI" id="CHEBI:57783"/>
        <dbReference type="ChEBI" id="CHEBI:57792"/>
        <dbReference type="ChEBI" id="CHEBI:58262"/>
        <dbReference type="ChEBI" id="CHEBI:58349"/>
        <dbReference type="EC" id="1.1.1.267"/>
    </reaction>
    <physiologicalReaction direction="right-to-left" evidence="8">
        <dbReference type="Rhea" id="RHEA:13719"/>
    </physiologicalReaction>
</comment>
<feature type="binding site" evidence="9">
    <location>
        <position position="37"/>
    </location>
    <ligand>
        <name>NADPH</name>
        <dbReference type="ChEBI" id="CHEBI:57783"/>
    </ligand>
</feature>
<evidence type="ECO:0000256" key="2">
    <source>
        <dbReference type="ARBA" id="ARBA00006825"/>
    </source>
</evidence>
<name>A0A2G5NS33_9STAP</name>
<dbReference type="AlphaFoldDB" id="A0A2G5NS33"/>
<dbReference type="InterPro" id="IPR013512">
    <property type="entry name" value="DXP_reductoisomerase_N"/>
</dbReference>
<feature type="binding site" evidence="9">
    <location>
        <position position="121"/>
    </location>
    <ligand>
        <name>1-deoxy-D-xylulose 5-phosphate</name>
        <dbReference type="ChEBI" id="CHEBI:57792"/>
    </ligand>
</feature>
<feature type="binding site" evidence="9">
    <location>
        <position position="120"/>
    </location>
    <ligand>
        <name>NADPH</name>
        <dbReference type="ChEBI" id="CHEBI:57783"/>
    </ligand>
</feature>
<evidence type="ECO:0000256" key="4">
    <source>
        <dbReference type="ARBA" id="ARBA00022857"/>
    </source>
</evidence>
<protein>
    <recommendedName>
        <fullName evidence="9">1-deoxy-D-xylulose 5-phosphate reductoisomerase</fullName>
        <shortName evidence="9">DXP reductoisomerase</shortName>
        <ecNumber evidence="9">1.1.1.267</ecNumber>
    </recommendedName>
    <alternativeName>
        <fullName evidence="9">1-deoxyxylulose-5-phosphate reductoisomerase</fullName>
    </alternativeName>
    <alternativeName>
        <fullName evidence="9">2-C-methyl-D-erythritol 4-phosphate synthase</fullName>
    </alternativeName>
</protein>
<evidence type="ECO:0000256" key="7">
    <source>
        <dbReference type="ARBA" id="ARBA00023229"/>
    </source>
</evidence>
<feature type="binding site" evidence="9">
    <location>
        <position position="122"/>
    </location>
    <ligand>
        <name>NADPH</name>
        <dbReference type="ChEBI" id="CHEBI:57783"/>
    </ligand>
</feature>
<reference evidence="13 14" key="1">
    <citation type="journal article" date="2018" name="Front. Microbiol.">
        <title>Description and Comparative Genomics of Macrococcus caseolyticus subsp. hominis subsp. nov., Macrococcus goetzii sp. nov., Macrococcus epidermidis sp. nov., and Macrococcus bohemicus sp. nov., Novel Macrococci From Human Clinical Material With Virulence Potential and Suspected Uptake of Foreign DNA by Natural Transformation.</title>
        <authorList>
            <person name="Maslanova I."/>
            <person name="Wertheimer Z."/>
            <person name="Sedlacek I."/>
            <person name="Svec P."/>
            <person name="Indrakova A."/>
            <person name="Kovarovic V."/>
            <person name="Schumann P."/>
            <person name="Sproer C."/>
            <person name="Kralova S."/>
            <person name="Sedo O."/>
            <person name="Kristofova L."/>
            <person name="Vrbovska V."/>
            <person name="Fuzik T."/>
            <person name="Petras P."/>
            <person name="Zdrahal Z."/>
            <person name="Ruzickova V."/>
            <person name="Doskar J."/>
            <person name="Pantucek R."/>
        </authorList>
    </citation>
    <scope>NUCLEOTIDE SEQUENCE [LARGE SCALE GENOMIC DNA]</scope>
    <source>
        <strain evidence="13 14">CCM 4927</strain>
    </source>
</reference>
<evidence type="ECO:0000256" key="3">
    <source>
        <dbReference type="ARBA" id="ARBA00022723"/>
    </source>
</evidence>
<feature type="binding site" evidence="9">
    <location>
        <position position="217"/>
    </location>
    <ligand>
        <name>1-deoxy-D-xylulose 5-phosphate</name>
        <dbReference type="ChEBI" id="CHEBI:57792"/>
    </ligand>
</feature>
<feature type="binding site" evidence="9">
    <location>
        <position position="214"/>
    </location>
    <ligand>
        <name>1-deoxy-D-xylulose 5-phosphate</name>
        <dbReference type="ChEBI" id="CHEBI:57792"/>
    </ligand>
</feature>
<keyword evidence="5 9" id="KW-0560">Oxidoreductase</keyword>
<dbReference type="InterPro" id="IPR036169">
    <property type="entry name" value="DXPR_C_sf"/>
</dbReference>
<dbReference type="FunFam" id="3.40.50.720:FF:000045">
    <property type="entry name" value="1-deoxy-D-xylulose 5-phosphate reductoisomerase"/>
    <property type="match status" value="1"/>
</dbReference>
<dbReference type="PIRSF" id="PIRSF006205">
    <property type="entry name" value="Dxp_reductismrs"/>
    <property type="match status" value="1"/>
</dbReference>
<comment type="caution">
    <text evidence="9">Lacks conserved residue(s) required for the propagation of feature annotation.</text>
</comment>
<gene>
    <name evidence="9" type="primary">dxr</name>
    <name evidence="13" type="ORF">BFS35_003740</name>
</gene>
<dbReference type="UniPathway" id="UPA00056">
    <property type="reaction ID" value="UER00092"/>
</dbReference>
<dbReference type="Proteomes" id="UP000229523">
    <property type="component" value="Unassembled WGS sequence"/>
</dbReference>
<dbReference type="GO" id="GO:0051484">
    <property type="term" value="P:isopentenyl diphosphate biosynthetic process, methylerythritol 4-phosphate pathway involved in terpenoid biosynthetic process"/>
    <property type="evidence" value="ECO:0007669"/>
    <property type="project" value="UniProtKB-ARBA"/>
</dbReference>
<evidence type="ECO:0000313" key="13">
    <source>
        <dbReference type="EMBL" id="RAI82808.1"/>
    </source>
</evidence>
<evidence type="ECO:0000256" key="1">
    <source>
        <dbReference type="ARBA" id="ARBA00005094"/>
    </source>
</evidence>
<dbReference type="GO" id="GO:0070402">
    <property type="term" value="F:NADPH binding"/>
    <property type="evidence" value="ECO:0007669"/>
    <property type="project" value="InterPro"/>
</dbReference>
<dbReference type="NCBIfam" id="NF009114">
    <property type="entry name" value="PRK12464.1"/>
    <property type="match status" value="1"/>
</dbReference>
<evidence type="ECO:0000259" key="11">
    <source>
        <dbReference type="Pfam" id="PF08436"/>
    </source>
</evidence>
<dbReference type="GO" id="GO:0030145">
    <property type="term" value="F:manganese ion binding"/>
    <property type="evidence" value="ECO:0007669"/>
    <property type="project" value="TreeGrafter"/>
</dbReference>
<keyword evidence="7 9" id="KW-0414">Isoprene biosynthesis</keyword>
<dbReference type="Pfam" id="PF13288">
    <property type="entry name" value="DXPR_C"/>
    <property type="match status" value="1"/>
</dbReference>
<dbReference type="SUPFAM" id="SSF55347">
    <property type="entry name" value="Glyceraldehyde-3-phosphate dehydrogenase-like, C-terminal domain"/>
    <property type="match status" value="1"/>
</dbReference>
<evidence type="ECO:0000259" key="10">
    <source>
        <dbReference type="Pfam" id="PF02670"/>
    </source>
</evidence>
<feature type="binding site" evidence="9">
    <location>
        <position position="12"/>
    </location>
    <ligand>
        <name>NADPH</name>
        <dbReference type="ChEBI" id="CHEBI:57783"/>
    </ligand>
</feature>
<comment type="caution">
    <text evidence="13">The sequence shown here is derived from an EMBL/GenBank/DDBJ whole genome shotgun (WGS) entry which is preliminary data.</text>
</comment>
<dbReference type="InterPro" id="IPR026877">
    <property type="entry name" value="DXPR_C"/>
</dbReference>
<proteinExistence type="inferred from homology"/>
<dbReference type="PANTHER" id="PTHR30525:SF0">
    <property type="entry name" value="1-DEOXY-D-XYLULOSE 5-PHOSPHATE REDUCTOISOMERASE, CHLOROPLASTIC"/>
    <property type="match status" value="1"/>
</dbReference>
<feature type="binding site" evidence="9">
    <location>
        <position position="11"/>
    </location>
    <ligand>
        <name>NADPH</name>
        <dbReference type="ChEBI" id="CHEBI:57783"/>
    </ligand>
</feature>
<evidence type="ECO:0000259" key="12">
    <source>
        <dbReference type="Pfam" id="PF13288"/>
    </source>
</evidence>
<keyword evidence="9" id="KW-0460">Magnesium</keyword>
<dbReference type="GO" id="GO:0016853">
    <property type="term" value="F:isomerase activity"/>
    <property type="evidence" value="ECO:0007669"/>
    <property type="project" value="UniProtKB-KW"/>
</dbReference>
<dbReference type="RefSeq" id="WP_099577716.1">
    <property type="nucleotide sequence ID" value="NZ_MJBI02000001.1"/>
</dbReference>
<comment type="cofactor">
    <cofactor evidence="9">
        <name>Mg(2+)</name>
        <dbReference type="ChEBI" id="CHEBI:18420"/>
    </cofactor>
    <cofactor evidence="9">
        <name>Mn(2+)</name>
        <dbReference type="ChEBI" id="CHEBI:29035"/>
    </cofactor>
</comment>
<evidence type="ECO:0000256" key="5">
    <source>
        <dbReference type="ARBA" id="ARBA00023002"/>
    </source>
</evidence>
<dbReference type="EC" id="1.1.1.267" evidence="9"/>
<keyword evidence="3 9" id="KW-0479">Metal-binding</keyword>
<feature type="domain" description="1-deoxy-D-xylulose 5-phosphate reductoisomerase C-terminal" evidence="11">
    <location>
        <begin position="142"/>
        <end position="225"/>
    </location>
</feature>
<evidence type="ECO:0000256" key="6">
    <source>
        <dbReference type="ARBA" id="ARBA00023211"/>
    </source>
</evidence>
<feature type="binding site" evidence="9">
    <location>
        <position position="208"/>
    </location>
    <ligand>
        <name>1-deoxy-D-xylulose 5-phosphate</name>
        <dbReference type="ChEBI" id="CHEBI:57792"/>
    </ligand>
</feature>
<organism evidence="13 14">
    <name type="scientific">Macrococcoides goetzii</name>
    <dbReference type="NCBI Taxonomy" id="1891097"/>
    <lineage>
        <taxon>Bacteria</taxon>
        <taxon>Bacillati</taxon>
        <taxon>Bacillota</taxon>
        <taxon>Bacilli</taxon>
        <taxon>Bacillales</taxon>
        <taxon>Staphylococcaceae</taxon>
        <taxon>Macrococcoides</taxon>
    </lineage>
</organism>
<feature type="binding site" evidence="9">
    <location>
        <position position="13"/>
    </location>
    <ligand>
        <name>NADPH</name>
        <dbReference type="ChEBI" id="CHEBI:57783"/>
    </ligand>
</feature>
<dbReference type="GO" id="GO:0030604">
    <property type="term" value="F:1-deoxy-D-xylulose-5-phosphate reductoisomerase activity"/>
    <property type="evidence" value="ECO:0007669"/>
    <property type="project" value="UniProtKB-UniRule"/>
</dbReference>
<feature type="binding site" evidence="9">
    <location>
        <position position="172"/>
    </location>
    <ligand>
        <name>1-deoxy-D-xylulose 5-phosphate</name>
        <dbReference type="ChEBI" id="CHEBI:57792"/>
    </ligand>
</feature>
<dbReference type="NCBIfam" id="TIGR00243">
    <property type="entry name" value="Dxr"/>
    <property type="match status" value="1"/>
</dbReference>
<feature type="domain" description="DXP reductoisomerase C-terminal" evidence="12">
    <location>
        <begin position="257"/>
        <end position="372"/>
    </location>
</feature>
<dbReference type="InterPro" id="IPR003821">
    <property type="entry name" value="DXP_reductoisomerase"/>
</dbReference>
<dbReference type="PANTHER" id="PTHR30525">
    <property type="entry name" value="1-DEOXY-D-XYLULOSE 5-PHOSPHATE REDUCTOISOMERASE"/>
    <property type="match status" value="1"/>
</dbReference>
<comment type="function">
    <text evidence="9">Catalyzes the NADPH-dependent rearrangement and reduction of 1-deoxy-D-xylulose-5-phosphate (DXP) to 2-C-methyl-D-erythritol 4-phosphate (MEP).</text>
</comment>
<dbReference type="Pfam" id="PF02670">
    <property type="entry name" value="DXP_reductoisom"/>
    <property type="match status" value="1"/>
</dbReference>
<keyword evidence="4 9" id="KW-0521">NADP</keyword>
<dbReference type="Pfam" id="PF08436">
    <property type="entry name" value="DXP_redisom_C"/>
    <property type="match status" value="1"/>
</dbReference>
<feature type="binding site" evidence="9">
    <location>
        <position position="213"/>
    </location>
    <ligand>
        <name>1-deoxy-D-xylulose 5-phosphate</name>
        <dbReference type="ChEBI" id="CHEBI:57792"/>
    </ligand>
</feature>
<dbReference type="InterPro" id="IPR013644">
    <property type="entry name" value="DXP_reductoisomerase_C"/>
</dbReference>
<dbReference type="InterPro" id="IPR036291">
    <property type="entry name" value="NAD(P)-bd_dom_sf"/>
</dbReference>
<keyword evidence="6 9" id="KW-0464">Manganese</keyword>
<comment type="pathway">
    <text evidence="1 9">Isoprenoid biosynthesis; isopentenyl diphosphate biosynthesis via DXP pathway; isopentenyl diphosphate from 1-deoxy-D-xylulose 5-phosphate: step 1/6.</text>
</comment>
<dbReference type="Gene3D" id="3.40.50.720">
    <property type="entry name" value="NAD(P)-binding Rossmann-like Domain"/>
    <property type="match status" value="1"/>
</dbReference>
<feature type="binding site" evidence="9">
    <location>
        <position position="217"/>
    </location>
    <ligand>
        <name>Mn(2+)</name>
        <dbReference type="ChEBI" id="CHEBI:29035"/>
    </ligand>
</feature>
<feature type="binding site" evidence="9">
    <location>
        <position position="201"/>
    </location>
    <ligand>
        <name>NADPH</name>
        <dbReference type="ChEBI" id="CHEBI:57783"/>
    </ligand>
</feature>
<dbReference type="SUPFAM" id="SSF69055">
    <property type="entry name" value="1-deoxy-D-xylulose-5-phosphate reductoisomerase, C-terminal domain"/>
    <property type="match status" value="1"/>
</dbReference>
<feature type="domain" description="1-deoxy-D-xylulose 5-phosphate reductoisomerase N-terminal" evidence="10">
    <location>
        <begin position="4"/>
        <end position="128"/>
    </location>
</feature>
<sequence length="378" mass="41964">MKHIGILGASGSVGMQGLDIIREHSDSFKLVSFAVGKSVEVAQNIIDEFEPDICCIQNESDLNKLNLKGKQTEVVFGDEGLLKVAGYEKNDILLNSILGSVGLKPTLHAIDNGIDIALANKETLVVAGEIVMQRAREKGVNILPVDSEHSAIFQCLNGENHKNIEKLIITASGGSFRDKTREQLKDVTLEDALNHPNWSMGKKITIDSATMMNKGLEVIEAKWLFDLPIDKIETILHKQSIIHSMVEFNDTSVIAQLGTPDMRMPILYAFSYPDRKPRNAERLDLAQVGTLDFKKMDLERYKCLALAYRAIEVGGTLPVVMNAVNEVAVQLFLDGKISFLDIETIIEREMDAHIVTENPDLDTILAVDADYKTRNYEV</sequence>
<dbReference type="EMBL" id="MJBI02000001">
    <property type="protein sequence ID" value="RAI82808.1"/>
    <property type="molecule type" value="Genomic_DNA"/>
</dbReference>
<dbReference type="Gene3D" id="1.10.1740.10">
    <property type="match status" value="1"/>
</dbReference>